<protein>
    <submittedName>
        <fullName evidence="4">PL29 family lyase N-terminal domain-containing protein</fullName>
    </submittedName>
</protein>
<name>A0ABT7VJ82_9BACE</name>
<keyword evidence="2" id="KW-0732">Signal</keyword>
<feature type="domain" description="DUF4988" evidence="3">
    <location>
        <begin position="26"/>
        <end position="161"/>
    </location>
</feature>
<keyword evidence="4" id="KW-0456">Lyase</keyword>
<feature type="chain" id="PRO_5045918869" evidence="2">
    <location>
        <begin position="18"/>
        <end position="685"/>
    </location>
</feature>
<sequence length="685" mass="73293">MKYIKSYLFLVLTAALALTGCKQDDLQDDVDALANRVAILEEQVKLLNENLETISFVLNSENKTIQSVTQSGNAYTLTLSNGETLTLNIGVQGSAEVPEITIGSDGCWAVRGESTGVPAIGNAGADGQGYPEFRVNEGSWEVRYVTGDGEVSAWEKVGGDANSDMGVVGDQLIASAEVVGNEFVITYYTDYATGETATASVAIVPGLVCAIDDSGLTLSDPDGYLEVAEDSRTEIPVQISGGTPSVTYPAGWRATIEQADSSEGENNYVLAIYSPASGEATGASSRVTADNTSEVTVRVNSGMYWAVDKIKVRIEGGGTEEPTYTSVYDKYEKGGDITVGNYTFNNQSGLTVTHVTSTDDITIENNVDGVYIIDTDATLNFPNALLSGVSNLILLSNDLEGNKKAKVNISLTNAVSLRVAGSGTTSNIVAQNIEFTSGCLVIDMADDATSTIDNLIFDGCKFTLPNNRHLFNGDKGQDNSIKNIQLLNNDICISENSGGVSTSRLLNFAVTGKCIDVNASIDVENNVIYTRSTNNRNNGAILSVAVSNDLYGDFQGSITIKDNTFINMSSSGQGGLLRAHFNNAQVTISNCLFWDNVENTTQNACRLLNTVNKVNPTTTIENIKAYSKMNGSEHYVTYQYYYQSNKPDEAVNLTISQEEEDPLQTADFENGIFIVKAGVNCGATR</sequence>
<evidence type="ECO:0000256" key="1">
    <source>
        <dbReference type="SAM" id="Coils"/>
    </source>
</evidence>
<evidence type="ECO:0000256" key="2">
    <source>
        <dbReference type="SAM" id="SignalP"/>
    </source>
</evidence>
<evidence type="ECO:0000313" key="4">
    <source>
        <dbReference type="EMBL" id="MDM8326333.1"/>
    </source>
</evidence>
<gene>
    <name evidence="4" type="ORF">QUW60_14040</name>
</gene>
<reference evidence="5" key="2">
    <citation type="submission" date="2023-07" db="EMBL/GenBank/DDBJ databases">
        <title>Identification and characterization of horizontal gene transfer across gut microbiota members of farm animals based on homology search.</title>
        <authorList>
            <person name="Schwarzerova J."/>
            <person name="Nykrynova M."/>
            <person name="Jureckova K."/>
            <person name="Cejkova D."/>
            <person name="Rychlik I."/>
        </authorList>
    </citation>
    <scope>NUCLEOTIDE SEQUENCE [LARGE SCALE GENOMIC DNA]</scope>
    <source>
        <strain evidence="5">109_WCHN</strain>
    </source>
</reference>
<organism evidence="4 5">
    <name type="scientific">Bacteroides gallinaceum</name>
    <dbReference type="NCBI Taxonomy" id="1462571"/>
    <lineage>
        <taxon>Bacteria</taxon>
        <taxon>Pseudomonadati</taxon>
        <taxon>Bacteroidota</taxon>
        <taxon>Bacteroidia</taxon>
        <taxon>Bacteroidales</taxon>
        <taxon>Bacteroidaceae</taxon>
        <taxon>Bacteroides</taxon>
    </lineage>
</organism>
<proteinExistence type="predicted"/>
<comment type="caution">
    <text evidence="4">The sequence shown here is derived from an EMBL/GenBank/DDBJ whole genome shotgun (WGS) entry which is preliminary data.</text>
</comment>
<keyword evidence="5" id="KW-1185">Reference proteome</keyword>
<dbReference type="EMBL" id="JAUDEN010000039">
    <property type="protein sequence ID" value="MDM8326333.1"/>
    <property type="molecule type" value="Genomic_DNA"/>
</dbReference>
<dbReference type="InterPro" id="IPR032149">
    <property type="entry name" value="DUF4988"/>
</dbReference>
<dbReference type="Pfam" id="PF16378">
    <property type="entry name" value="DUF4988"/>
    <property type="match status" value="1"/>
</dbReference>
<keyword evidence="1" id="KW-0175">Coiled coil</keyword>
<dbReference type="RefSeq" id="WP_289561237.1">
    <property type="nucleotide sequence ID" value="NZ_JAUDEN010000039.1"/>
</dbReference>
<feature type="signal peptide" evidence="2">
    <location>
        <begin position="1"/>
        <end position="17"/>
    </location>
</feature>
<dbReference type="Proteomes" id="UP001169458">
    <property type="component" value="Unassembled WGS sequence"/>
</dbReference>
<reference evidence="4 5" key="1">
    <citation type="submission" date="2023-06" db="EMBL/GenBank/DDBJ databases">
        <authorList>
            <person name="Zeman M."/>
            <person name="Kubasova T."/>
            <person name="Jahodarova E."/>
            <person name="Nykrynova M."/>
            <person name="Rychlik I."/>
        </authorList>
    </citation>
    <scope>NUCLEOTIDE SEQUENCE [LARGE SCALE GENOMIC DNA]</scope>
    <source>
        <strain evidence="4 5">109_WCHN</strain>
    </source>
</reference>
<evidence type="ECO:0000313" key="5">
    <source>
        <dbReference type="Proteomes" id="UP001169458"/>
    </source>
</evidence>
<evidence type="ECO:0000259" key="3">
    <source>
        <dbReference type="Pfam" id="PF16378"/>
    </source>
</evidence>
<dbReference type="GO" id="GO:0016829">
    <property type="term" value="F:lyase activity"/>
    <property type="evidence" value="ECO:0007669"/>
    <property type="project" value="UniProtKB-KW"/>
</dbReference>
<feature type="coiled-coil region" evidence="1">
    <location>
        <begin position="23"/>
        <end position="50"/>
    </location>
</feature>
<dbReference type="PROSITE" id="PS51257">
    <property type="entry name" value="PROKAR_LIPOPROTEIN"/>
    <property type="match status" value="1"/>
</dbReference>
<accession>A0ABT7VJ82</accession>